<keyword evidence="3" id="KW-0472">Membrane</keyword>
<keyword evidence="3" id="KW-0812">Transmembrane</keyword>
<dbReference type="PANTHER" id="PTHR45138">
    <property type="entry name" value="REGULATORY COMPONENTS OF SENSORY TRANSDUCTION SYSTEM"/>
    <property type="match status" value="1"/>
</dbReference>
<dbReference type="eggNOG" id="COG3706">
    <property type="taxonomic scope" value="Bacteria"/>
</dbReference>
<accession>R1IS23</accession>
<dbReference type="EC" id="2.7.7.65" evidence="1"/>
<keyword evidence="6" id="KW-1185">Reference proteome</keyword>
<evidence type="ECO:0000313" key="5">
    <source>
        <dbReference type="EMBL" id="EOD78130.1"/>
    </source>
</evidence>
<evidence type="ECO:0000256" key="3">
    <source>
        <dbReference type="SAM" id="Phobius"/>
    </source>
</evidence>
<evidence type="ECO:0000259" key="4">
    <source>
        <dbReference type="PROSITE" id="PS50887"/>
    </source>
</evidence>
<dbReference type="Pfam" id="PF00990">
    <property type="entry name" value="GGDEF"/>
    <property type="match status" value="1"/>
</dbReference>
<feature type="transmembrane region" description="Helical" evidence="3">
    <location>
        <begin position="97"/>
        <end position="114"/>
    </location>
</feature>
<reference evidence="5 6" key="1">
    <citation type="journal article" date="2014" name="PLoS ONE">
        <title>Grimontia indica AK16(T), sp. nov., Isolated from a Seawater Sample Reports the Presence of Pathogenic Genes Similar to Vibrio Genus.</title>
        <authorList>
            <person name="Singh A."/>
            <person name="Vaidya B."/>
            <person name="Khatri I."/>
            <person name="Srinivas T.N."/>
            <person name="Subramanian S."/>
            <person name="Korpole S."/>
            <person name="Pinnaka A.K."/>
        </authorList>
    </citation>
    <scope>NUCLEOTIDE SEQUENCE [LARGE SCALE GENOMIC DNA]</scope>
    <source>
        <strain evidence="5 6">AK16</strain>
    </source>
</reference>
<feature type="transmembrane region" description="Helical" evidence="3">
    <location>
        <begin position="70"/>
        <end position="91"/>
    </location>
</feature>
<comment type="catalytic activity">
    <reaction evidence="2">
        <text>2 GTP = 3',3'-c-di-GMP + 2 diphosphate</text>
        <dbReference type="Rhea" id="RHEA:24898"/>
        <dbReference type="ChEBI" id="CHEBI:33019"/>
        <dbReference type="ChEBI" id="CHEBI:37565"/>
        <dbReference type="ChEBI" id="CHEBI:58805"/>
        <dbReference type="EC" id="2.7.7.65"/>
    </reaction>
</comment>
<dbReference type="CDD" id="cd01949">
    <property type="entry name" value="GGDEF"/>
    <property type="match status" value="1"/>
</dbReference>
<dbReference type="InterPro" id="IPR050469">
    <property type="entry name" value="Diguanylate_Cyclase"/>
</dbReference>
<evidence type="ECO:0000256" key="1">
    <source>
        <dbReference type="ARBA" id="ARBA00012528"/>
    </source>
</evidence>
<dbReference type="InterPro" id="IPR029787">
    <property type="entry name" value="Nucleotide_cyclase"/>
</dbReference>
<dbReference type="InterPro" id="IPR043128">
    <property type="entry name" value="Rev_trsase/Diguanyl_cyclase"/>
</dbReference>
<feature type="transmembrane region" description="Helical" evidence="3">
    <location>
        <begin position="204"/>
        <end position="227"/>
    </location>
</feature>
<dbReference type="GO" id="GO:0052621">
    <property type="term" value="F:diguanylate cyclase activity"/>
    <property type="evidence" value="ECO:0007669"/>
    <property type="project" value="UniProtKB-EC"/>
</dbReference>
<dbReference type="Proteomes" id="UP000011223">
    <property type="component" value="Unassembled WGS sequence"/>
</dbReference>
<dbReference type="SMART" id="SM00267">
    <property type="entry name" value="GGDEF"/>
    <property type="match status" value="1"/>
</dbReference>
<protein>
    <recommendedName>
        <fullName evidence="1">diguanylate cyclase</fullName>
        <ecNumber evidence="1">2.7.7.65</ecNumber>
    </recommendedName>
</protein>
<feature type="transmembrane region" description="Helical" evidence="3">
    <location>
        <begin position="126"/>
        <end position="145"/>
    </location>
</feature>
<feature type="transmembrane region" description="Helical" evidence="3">
    <location>
        <begin position="173"/>
        <end position="192"/>
    </location>
</feature>
<feature type="domain" description="GGDEF" evidence="4">
    <location>
        <begin position="270"/>
        <end position="403"/>
    </location>
</feature>
<dbReference type="Gene3D" id="3.30.70.270">
    <property type="match status" value="1"/>
</dbReference>
<gene>
    <name evidence="5" type="ORF">D515_03109</name>
</gene>
<keyword evidence="3" id="KW-1133">Transmembrane helix</keyword>
<organism evidence="5 6">
    <name type="scientific">Grimontia indica</name>
    <dbReference type="NCBI Taxonomy" id="1056512"/>
    <lineage>
        <taxon>Bacteria</taxon>
        <taxon>Pseudomonadati</taxon>
        <taxon>Pseudomonadota</taxon>
        <taxon>Gammaproteobacteria</taxon>
        <taxon>Vibrionales</taxon>
        <taxon>Vibrionaceae</taxon>
        <taxon>Grimontia</taxon>
    </lineage>
</organism>
<name>R1IS23_9GAMM</name>
<dbReference type="InterPro" id="IPR000160">
    <property type="entry name" value="GGDEF_dom"/>
</dbReference>
<dbReference type="PANTHER" id="PTHR45138:SF9">
    <property type="entry name" value="DIGUANYLATE CYCLASE DGCM-RELATED"/>
    <property type="match status" value="1"/>
</dbReference>
<evidence type="ECO:0000313" key="6">
    <source>
        <dbReference type="Proteomes" id="UP000011223"/>
    </source>
</evidence>
<dbReference type="NCBIfam" id="TIGR00254">
    <property type="entry name" value="GGDEF"/>
    <property type="match status" value="1"/>
</dbReference>
<evidence type="ECO:0000256" key="2">
    <source>
        <dbReference type="ARBA" id="ARBA00034247"/>
    </source>
</evidence>
<proteinExistence type="predicted"/>
<dbReference type="SUPFAM" id="SSF55073">
    <property type="entry name" value="Nucleotide cyclase"/>
    <property type="match status" value="1"/>
</dbReference>
<dbReference type="PROSITE" id="PS50887">
    <property type="entry name" value="GGDEF"/>
    <property type="match status" value="1"/>
</dbReference>
<comment type="caution">
    <text evidence="5">The sequence shown here is derived from an EMBL/GenBank/DDBJ whole genome shotgun (WGS) entry which is preliminary data.</text>
</comment>
<sequence length="418" mass="46162">MAGSSAPSVSVNKYIAAFGRLVSRRNVPLLLHLNTSFIDSAKAMINSLSPILNLGITRCDKLHVHHLRMVNLLTCLCASGTLLFSALFWFAFGSATAALLNGLFAILYLVAFLLTREGVLWMAKYWIFVTFFLQQLFLPLFVLSANFETELLLLVVPTAVVLVFDPNERLPRYGLSLIAIFLLFLAKTVPSADPVLALTDTNARAAYLCVILILVLASVALTDFYMVDLHSIDESSRKLVHEDLLTETSNSQSLYNQADELFFQAQRRGEPLSVVAINLDDFRQINEMHGRQTGDQVLIHVAELLREQLPPATPIGRLYADNFAILLRNTPSSDAMRVAEQLKLAIGRSVVLLDNTAVKRTASLGVTTSNDGCLAGFQLIDTAIHAVANAKKRGKNKIQTLSPKGFNALYRSEHYQPN</sequence>
<dbReference type="AlphaFoldDB" id="R1IS23"/>
<dbReference type="EMBL" id="ANFM02000035">
    <property type="protein sequence ID" value="EOD78130.1"/>
    <property type="molecule type" value="Genomic_DNA"/>
</dbReference>